<evidence type="ECO:0000259" key="9">
    <source>
        <dbReference type="PROSITE" id="PS50112"/>
    </source>
</evidence>
<feature type="domain" description="PAS" evidence="9">
    <location>
        <begin position="349"/>
        <end position="418"/>
    </location>
</feature>
<dbReference type="InterPro" id="IPR011495">
    <property type="entry name" value="Sig_transdc_His_kin_sub2_dim/P"/>
</dbReference>
<dbReference type="Pfam" id="PF02518">
    <property type="entry name" value="HATPase_c"/>
    <property type="match status" value="1"/>
</dbReference>
<dbReference type="Pfam" id="PF08447">
    <property type="entry name" value="PAS_3"/>
    <property type="match status" value="1"/>
</dbReference>
<accession>F3Z1I4</accession>
<dbReference type="SUPFAM" id="SSF55781">
    <property type="entry name" value="GAF domain-like"/>
    <property type="match status" value="1"/>
</dbReference>
<dbReference type="InterPro" id="IPR036890">
    <property type="entry name" value="HATPase_C_sf"/>
</dbReference>
<dbReference type="KEGG" id="daf:Desaf_1679"/>
<dbReference type="Proteomes" id="UP000007844">
    <property type="component" value="Chromosome"/>
</dbReference>
<dbReference type="PANTHER" id="PTHR43065">
    <property type="entry name" value="SENSOR HISTIDINE KINASE"/>
    <property type="match status" value="1"/>
</dbReference>
<dbReference type="GO" id="GO:0004673">
    <property type="term" value="F:protein histidine kinase activity"/>
    <property type="evidence" value="ECO:0007669"/>
    <property type="project" value="UniProtKB-EC"/>
</dbReference>
<feature type="domain" description="HAMP" evidence="11">
    <location>
        <begin position="291"/>
        <end position="344"/>
    </location>
</feature>
<comment type="catalytic activity">
    <reaction evidence="1">
        <text>ATP + protein L-histidine = ADP + protein N-phospho-L-histidine.</text>
        <dbReference type="EC" id="2.7.13.3"/>
    </reaction>
</comment>
<name>F3Z1I4_DESAF</name>
<dbReference type="PANTHER" id="PTHR43065:SF23">
    <property type="entry name" value="SENSOR HISTIDINE KINASE PDTAS"/>
    <property type="match status" value="1"/>
</dbReference>
<dbReference type="eggNOG" id="COG5002">
    <property type="taxonomic scope" value="Bacteria"/>
</dbReference>
<dbReference type="GO" id="GO:0007165">
    <property type="term" value="P:signal transduction"/>
    <property type="evidence" value="ECO:0007669"/>
    <property type="project" value="InterPro"/>
</dbReference>
<dbReference type="CDD" id="cd18774">
    <property type="entry name" value="PDC2_HK_sensor"/>
    <property type="match status" value="1"/>
</dbReference>
<keyword evidence="7" id="KW-1133">Transmembrane helix</keyword>
<dbReference type="PROSITE" id="PS50113">
    <property type="entry name" value="PAC"/>
    <property type="match status" value="1"/>
</dbReference>
<dbReference type="Pfam" id="PF07568">
    <property type="entry name" value="HisKA_2"/>
    <property type="match status" value="1"/>
</dbReference>
<sequence>MTPPRPLSRLLNRVILLWLVLPGLFAIFILGVFGLHRMIDNFASDSKVFASSIVRYVEVYLDDAFSHLEAVETQYAALSKGSDKLPLSMLSFDPHFHKIMLVNEQGRIQASSPSGDEGEHFGLDFDAGGADRLILSRPVPSQETGSLVLYIGRRIEGGLLLAGELDLEAFQRHLSALLVPGKGSLIITDAFGNLITHPDMRRVMTQDNIGGDALFRKADQGGQLILARDQHSRSLLVASAWPTSLTGWRIFLIKPLADVAKPAFMFLGALLAAVLLFFCALALFLRLSLNRHIVLPLASFAEAMRSLARGEQETSTPHQASSRELLRVFYSFRAMALRVRKRERELTTSRERFRQLVENMEEIFSIMELPSGKLTYVSPAVKQVLGPNFAKLGMRPWDCLDMVHHEDAQRLRNSLERSGWMGVQIEEEFRVIQPPHGEARWMRLRAYPVRDGSGKVGSLVGFLQDITDKRRMDEALRHMVRATAAPVGEEFFAAMAQHLAEALETSHALIGTYTDTPPTCAMPLAFWGRGRPLRKEEYSLQDTPCGLVAQQGVALVQSGLSEAFPRARTLQNEHLESFLGVTLHDSHGKPIGHIAVMDDKPLLDEARARSVLTIFSARVASEIERRAALSSMEASLAEKEILLKEVHHRVKNNLQVVSSLMSLQASSKGNPELTALLTESRNRVQAMALVHEEIYKSTDLARIDLSRYLRHLLNILLANMSNGRAVTLRLDIQDISLPVNLAVPCGLIINELFTNALKHAFANHDLGEVRIDMSRNEDGLVTLTLRDDGVGFPPDLDFRATETLGMQLVVSLVRQLDGSIDLLPGPGTAFAIRFQAGQAVVEQPLGPLDN</sequence>
<feature type="domain" description="PAC" evidence="10">
    <location>
        <begin position="425"/>
        <end position="478"/>
    </location>
</feature>
<evidence type="ECO:0000256" key="5">
    <source>
        <dbReference type="ARBA" id="ARBA00022679"/>
    </source>
</evidence>
<dbReference type="InterPro" id="IPR003660">
    <property type="entry name" value="HAMP_dom"/>
</dbReference>
<dbReference type="InterPro" id="IPR003018">
    <property type="entry name" value="GAF"/>
</dbReference>
<dbReference type="NCBIfam" id="TIGR00229">
    <property type="entry name" value="sensory_box"/>
    <property type="match status" value="1"/>
</dbReference>
<dbReference type="InterPro" id="IPR035965">
    <property type="entry name" value="PAS-like_dom_sf"/>
</dbReference>
<dbReference type="RefSeq" id="WP_014259779.1">
    <property type="nucleotide sequence ID" value="NC_016629.1"/>
</dbReference>
<evidence type="ECO:0000259" key="10">
    <source>
        <dbReference type="PROSITE" id="PS50113"/>
    </source>
</evidence>
<dbReference type="EC" id="2.7.13.3" evidence="3"/>
<dbReference type="Gene3D" id="6.10.340.10">
    <property type="match status" value="1"/>
</dbReference>
<evidence type="ECO:0000256" key="1">
    <source>
        <dbReference type="ARBA" id="ARBA00000085"/>
    </source>
</evidence>
<dbReference type="PROSITE" id="PS50885">
    <property type="entry name" value="HAMP"/>
    <property type="match status" value="1"/>
</dbReference>
<evidence type="ECO:0000256" key="2">
    <source>
        <dbReference type="ARBA" id="ARBA00004370"/>
    </source>
</evidence>
<reference evidence="12 13" key="1">
    <citation type="journal article" date="2011" name="J. Bacteriol.">
        <title>Genome sequence of the mercury-methylating and pleomorphic Desulfovibrio africanus Strain Walvis Bay.</title>
        <authorList>
            <person name="Brown S.D."/>
            <person name="Wall J.D."/>
            <person name="Kucken A.M."/>
            <person name="Gilmour C.C."/>
            <person name="Podar M."/>
            <person name="Brandt C.C."/>
            <person name="Teshima H."/>
            <person name="Detter J.C."/>
            <person name="Han C.S."/>
            <person name="Land M.L."/>
            <person name="Lucas S."/>
            <person name="Han J."/>
            <person name="Pennacchio L."/>
            <person name="Nolan M."/>
            <person name="Pitluck S."/>
            <person name="Woyke T."/>
            <person name="Goodwin L."/>
            <person name="Palumbo A.V."/>
            <person name="Elias D.A."/>
        </authorList>
    </citation>
    <scope>NUCLEOTIDE SEQUENCE [LARGE SCALE GENOMIC DNA]</scope>
    <source>
        <strain evidence="12 13">Walvis Bay</strain>
    </source>
</reference>
<dbReference type="InterPro" id="IPR000700">
    <property type="entry name" value="PAS-assoc_C"/>
</dbReference>
<evidence type="ECO:0000256" key="6">
    <source>
        <dbReference type="ARBA" id="ARBA00022777"/>
    </source>
</evidence>
<keyword evidence="13" id="KW-1185">Reference proteome</keyword>
<evidence type="ECO:0000313" key="13">
    <source>
        <dbReference type="Proteomes" id="UP000007844"/>
    </source>
</evidence>
<dbReference type="InterPro" id="IPR000014">
    <property type="entry name" value="PAS"/>
</dbReference>
<evidence type="ECO:0000256" key="3">
    <source>
        <dbReference type="ARBA" id="ARBA00012438"/>
    </source>
</evidence>
<feature type="domain" description="Histidine kinase" evidence="8">
    <location>
        <begin position="645"/>
        <end position="838"/>
    </location>
</feature>
<protein>
    <recommendedName>
        <fullName evidence="3">histidine kinase</fullName>
        <ecNumber evidence="3">2.7.13.3</ecNumber>
    </recommendedName>
</protein>
<keyword evidence="6 12" id="KW-0418">Kinase</keyword>
<dbReference type="InterPro" id="IPR013655">
    <property type="entry name" value="PAS_fold_3"/>
</dbReference>
<evidence type="ECO:0000313" key="12">
    <source>
        <dbReference type="EMBL" id="EGJ50015.1"/>
    </source>
</evidence>
<dbReference type="CDD" id="cd00130">
    <property type="entry name" value="PAS"/>
    <property type="match status" value="1"/>
</dbReference>
<feature type="transmembrane region" description="Helical" evidence="7">
    <location>
        <begin position="15"/>
        <end position="35"/>
    </location>
</feature>
<dbReference type="AlphaFoldDB" id="F3Z1I4"/>
<dbReference type="CDD" id="cd18773">
    <property type="entry name" value="PDC1_HK_sensor"/>
    <property type="match status" value="1"/>
</dbReference>
<proteinExistence type="predicted"/>
<evidence type="ECO:0000256" key="4">
    <source>
        <dbReference type="ARBA" id="ARBA00022553"/>
    </source>
</evidence>
<dbReference type="InterPro" id="IPR003594">
    <property type="entry name" value="HATPase_dom"/>
</dbReference>
<feature type="transmembrane region" description="Helical" evidence="7">
    <location>
        <begin position="263"/>
        <end position="285"/>
    </location>
</feature>
<evidence type="ECO:0000256" key="7">
    <source>
        <dbReference type="SAM" id="Phobius"/>
    </source>
</evidence>
<keyword evidence="7" id="KW-0472">Membrane</keyword>
<keyword evidence="7" id="KW-0812">Transmembrane</keyword>
<dbReference type="PROSITE" id="PS50112">
    <property type="entry name" value="PAS"/>
    <property type="match status" value="1"/>
</dbReference>
<evidence type="ECO:0000259" key="11">
    <source>
        <dbReference type="PROSITE" id="PS50885"/>
    </source>
</evidence>
<dbReference type="PROSITE" id="PS50109">
    <property type="entry name" value="HIS_KIN"/>
    <property type="match status" value="1"/>
</dbReference>
<keyword evidence="4" id="KW-0597">Phosphoprotein</keyword>
<dbReference type="Gene3D" id="3.30.565.10">
    <property type="entry name" value="Histidine kinase-like ATPase, C-terminal domain"/>
    <property type="match status" value="1"/>
</dbReference>
<dbReference type="SUPFAM" id="SSF55785">
    <property type="entry name" value="PYP-like sensor domain (PAS domain)"/>
    <property type="match status" value="1"/>
</dbReference>
<dbReference type="SMART" id="SM00387">
    <property type="entry name" value="HATPase_c"/>
    <property type="match status" value="1"/>
</dbReference>
<dbReference type="eggNOG" id="COG2203">
    <property type="taxonomic scope" value="Bacteria"/>
</dbReference>
<evidence type="ECO:0000259" key="8">
    <source>
        <dbReference type="PROSITE" id="PS50109"/>
    </source>
</evidence>
<dbReference type="EMBL" id="CP003221">
    <property type="protein sequence ID" value="EGJ50015.1"/>
    <property type="molecule type" value="Genomic_DNA"/>
</dbReference>
<dbReference type="Pfam" id="PF01590">
    <property type="entry name" value="GAF"/>
    <property type="match status" value="1"/>
</dbReference>
<dbReference type="HOGENOM" id="CLU_000445_114_10_7"/>
<keyword evidence="5" id="KW-0808">Transferase</keyword>
<dbReference type="eggNOG" id="COG3920">
    <property type="taxonomic scope" value="Bacteria"/>
</dbReference>
<dbReference type="Gene3D" id="3.30.450.20">
    <property type="entry name" value="PAS domain"/>
    <property type="match status" value="2"/>
</dbReference>
<dbReference type="STRING" id="690850.Desaf_1679"/>
<dbReference type="GO" id="GO:0016020">
    <property type="term" value="C:membrane"/>
    <property type="evidence" value="ECO:0007669"/>
    <property type="project" value="UniProtKB-SubCell"/>
</dbReference>
<organism evidence="12 13">
    <name type="scientific">Desulfocurvibacter africanus subsp. africanus str. Walvis Bay</name>
    <dbReference type="NCBI Taxonomy" id="690850"/>
    <lineage>
        <taxon>Bacteria</taxon>
        <taxon>Pseudomonadati</taxon>
        <taxon>Thermodesulfobacteriota</taxon>
        <taxon>Desulfovibrionia</taxon>
        <taxon>Desulfovibrionales</taxon>
        <taxon>Desulfovibrionaceae</taxon>
        <taxon>Desulfocurvibacter</taxon>
    </lineage>
</organism>
<dbReference type="InterPro" id="IPR005467">
    <property type="entry name" value="His_kinase_dom"/>
</dbReference>
<gene>
    <name evidence="12" type="ORF">Desaf_1679</name>
</gene>
<comment type="subcellular location">
    <subcellularLocation>
        <location evidence="2">Membrane</location>
    </subcellularLocation>
</comment>
<dbReference type="SUPFAM" id="SSF55874">
    <property type="entry name" value="ATPase domain of HSP90 chaperone/DNA topoisomerase II/histidine kinase"/>
    <property type="match status" value="1"/>
</dbReference>